<evidence type="ECO:0000313" key="4">
    <source>
        <dbReference type="Proteomes" id="UP000282087"/>
    </source>
</evidence>
<accession>A0A3M6VLD9</accession>
<evidence type="ECO:0000256" key="1">
    <source>
        <dbReference type="SAM" id="Coils"/>
    </source>
</evidence>
<dbReference type="AlphaFoldDB" id="A0A3M6VLD9"/>
<dbReference type="EMBL" id="QLLG01000173">
    <property type="protein sequence ID" value="RMX67197.1"/>
    <property type="molecule type" value="Genomic_DNA"/>
</dbReference>
<reference evidence="4 5" key="1">
    <citation type="submission" date="2018-06" db="EMBL/GenBank/DDBJ databases">
        <title>Comparative genomics of downy mildews reveals potential adaptations to biotrophy.</title>
        <authorList>
            <person name="Fletcher K."/>
            <person name="Klosterman S.J."/>
            <person name="Derevnina L."/>
            <person name="Martin F."/>
            <person name="Koike S."/>
            <person name="Reyes Chin-Wo S."/>
            <person name="Mou B."/>
            <person name="Michelmore R."/>
        </authorList>
    </citation>
    <scope>NUCLEOTIDE SEQUENCE [LARGE SCALE GENOMIC DNA]</scope>
    <source>
        <strain evidence="3 5">R13</strain>
        <strain evidence="2 4">R14</strain>
    </source>
</reference>
<keyword evidence="1" id="KW-0175">Coiled coil</keyword>
<dbReference type="Proteomes" id="UP000282087">
    <property type="component" value="Unassembled WGS sequence"/>
</dbReference>
<dbReference type="OrthoDB" id="159835at2759"/>
<evidence type="ECO:0000313" key="2">
    <source>
        <dbReference type="EMBL" id="RMX67197.1"/>
    </source>
</evidence>
<protein>
    <submittedName>
        <fullName evidence="2">Uncharacterized protein</fullName>
    </submittedName>
</protein>
<organism evidence="2 4">
    <name type="scientific">Peronospora effusa</name>
    <dbReference type="NCBI Taxonomy" id="542832"/>
    <lineage>
        <taxon>Eukaryota</taxon>
        <taxon>Sar</taxon>
        <taxon>Stramenopiles</taxon>
        <taxon>Oomycota</taxon>
        <taxon>Peronosporomycetes</taxon>
        <taxon>Peronosporales</taxon>
        <taxon>Peronosporaceae</taxon>
        <taxon>Peronospora</taxon>
    </lineage>
</organism>
<proteinExistence type="predicted"/>
<name>A0A3M6VLD9_9STRA</name>
<comment type="caution">
    <text evidence="2">The sequence shown here is derived from an EMBL/GenBank/DDBJ whole genome shotgun (WGS) entry which is preliminary data.</text>
</comment>
<gene>
    <name evidence="3" type="ORF">DD237_001655</name>
    <name evidence="2" type="ORF">DD238_002282</name>
</gene>
<dbReference type="Proteomes" id="UP000286097">
    <property type="component" value="Unassembled WGS sequence"/>
</dbReference>
<dbReference type="EMBL" id="QKXF01000089">
    <property type="protein sequence ID" value="RQM17777.1"/>
    <property type="molecule type" value="Genomic_DNA"/>
</dbReference>
<evidence type="ECO:0000313" key="5">
    <source>
        <dbReference type="Proteomes" id="UP000286097"/>
    </source>
</evidence>
<feature type="coiled-coil region" evidence="1">
    <location>
        <begin position="46"/>
        <end position="118"/>
    </location>
</feature>
<evidence type="ECO:0000313" key="3">
    <source>
        <dbReference type="EMBL" id="RQM17777.1"/>
    </source>
</evidence>
<keyword evidence="4" id="KW-1185">Reference proteome</keyword>
<sequence>MDFDATLERLNALKLQESRSTSSNQTFTSQHVEQTTQLQHEVWRLREENKRRVLEQERQMQRWQQEMREIQTRLEASEHQNRLLKATLGEVNTYRHQSETQELVIEELQTQIKQLRMTNYRLQYMVQQNDPRGQGSFLPPPPPDIF</sequence>
<dbReference type="VEuPathDB" id="FungiDB:DD237_001655"/>